<evidence type="ECO:0008006" key="6">
    <source>
        <dbReference type="Google" id="ProtNLM"/>
    </source>
</evidence>
<keyword evidence="1" id="KW-0732">Signal</keyword>
<dbReference type="PROSITE" id="PS51257">
    <property type="entry name" value="PROKAR_LIPOPROTEIN"/>
    <property type="match status" value="1"/>
</dbReference>
<dbReference type="InterPro" id="IPR032509">
    <property type="entry name" value="DUF4973"/>
</dbReference>
<dbReference type="Pfam" id="PF14274">
    <property type="entry name" value="BT_3044-like_C"/>
    <property type="match status" value="1"/>
</dbReference>
<evidence type="ECO:0000259" key="2">
    <source>
        <dbReference type="Pfam" id="PF14274"/>
    </source>
</evidence>
<accession>A0A1Y4UYW2</accession>
<protein>
    <recommendedName>
        <fullName evidence="6">DUF4973 domain-containing protein</fullName>
    </recommendedName>
</protein>
<dbReference type="Gene3D" id="2.60.40.1740">
    <property type="entry name" value="hypothetical protein (bacova_03559)"/>
    <property type="match status" value="1"/>
</dbReference>
<feature type="domain" description="BT-3044-like C-terminal" evidence="2">
    <location>
        <begin position="174"/>
        <end position="322"/>
    </location>
</feature>
<sequence length="340" mass="39554">MINIKKYNMKTIYNCWIVLSVLLLATSCNDEWTEEQYKQYISFAAPINDQGVMNIYVRYKTDGKVTYKLPLTVSGTTMNSQDLDVHVAIDPDTLNIMNQERFSTRTELFYELLDEKFYSFSESVHIPADSYAETMNIDFTLNGIDMVEKWVLPLTIVDDASYNYMSHPRKNYAKALLRVIPFNDYSGSYSTTTMEVFFRNPDGSIDKKPMVANSRTAYVVDENTIFFYAGLVGENLDKEIRRTYKIYMQFDQETKTLKVWPEDDRINFELFGTPDYSVAVIKDATRPYLEHHYVSFSIEYNYDDITSAPGAIVPYKVKGTLTLERNINTQIPDEDQQIEW</sequence>
<dbReference type="Proteomes" id="UP000196036">
    <property type="component" value="Unassembled WGS sequence"/>
</dbReference>
<proteinExistence type="predicted"/>
<feature type="signal peptide" evidence="1">
    <location>
        <begin position="1"/>
        <end position="30"/>
    </location>
</feature>
<evidence type="ECO:0000259" key="3">
    <source>
        <dbReference type="Pfam" id="PF16343"/>
    </source>
</evidence>
<dbReference type="InterPro" id="IPR025371">
    <property type="entry name" value="BT_3044-like_C"/>
</dbReference>
<organism evidence="4 5">
    <name type="scientific">Bacteroides xylanisolvens</name>
    <dbReference type="NCBI Taxonomy" id="371601"/>
    <lineage>
        <taxon>Bacteria</taxon>
        <taxon>Pseudomonadati</taxon>
        <taxon>Bacteroidota</taxon>
        <taxon>Bacteroidia</taxon>
        <taxon>Bacteroidales</taxon>
        <taxon>Bacteroidaceae</taxon>
        <taxon>Bacteroides</taxon>
    </lineage>
</organism>
<feature type="domain" description="DUF4973" evidence="3">
    <location>
        <begin position="32"/>
        <end position="160"/>
    </location>
</feature>
<dbReference type="AlphaFoldDB" id="A0A1Y4UYW2"/>
<reference evidence="5" key="1">
    <citation type="submission" date="2017-04" db="EMBL/GenBank/DDBJ databases">
        <title>Function of individual gut microbiota members based on whole genome sequencing of pure cultures obtained from chicken caecum.</title>
        <authorList>
            <person name="Medvecky M."/>
            <person name="Cejkova D."/>
            <person name="Polansky O."/>
            <person name="Karasova D."/>
            <person name="Kubasova T."/>
            <person name="Cizek A."/>
            <person name="Rychlik I."/>
        </authorList>
    </citation>
    <scope>NUCLEOTIDE SEQUENCE [LARGE SCALE GENOMIC DNA]</scope>
    <source>
        <strain evidence="5">An109</strain>
    </source>
</reference>
<evidence type="ECO:0000313" key="5">
    <source>
        <dbReference type="Proteomes" id="UP000196036"/>
    </source>
</evidence>
<dbReference type="Pfam" id="PF16343">
    <property type="entry name" value="DUF4973"/>
    <property type="match status" value="1"/>
</dbReference>
<gene>
    <name evidence="4" type="ORF">B5E52_21885</name>
</gene>
<dbReference type="Gene3D" id="2.40.128.440">
    <property type="entry name" value="Uncharacterised protein PF14274, DUF4361"/>
    <property type="match status" value="1"/>
</dbReference>
<evidence type="ECO:0000256" key="1">
    <source>
        <dbReference type="SAM" id="SignalP"/>
    </source>
</evidence>
<comment type="caution">
    <text evidence="4">The sequence shown here is derived from an EMBL/GenBank/DDBJ whole genome shotgun (WGS) entry which is preliminary data.</text>
</comment>
<evidence type="ECO:0000313" key="4">
    <source>
        <dbReference type="EMBL" id="OUQ62124.1"/>
    </source>
</evidence>
<name>A0A1Y4UYW2_9BACE</name>
<dbReference type="EMBL" id="NFLW01000071">
    <property type="protein sequence ID" value="OUQ62124.1"/>
    <property type="molecule type" value="Genomic_DNA"/>
</dbReference>
<feature type="chain" id="PRO_5011003902" description="DUF4973 domain-containing protein" evidence="1">
    <location>
        <begin position="31"/>
        <end position="340"/>
    </location>
</feature>